<feature type="transmembrane region" description="Helical" evidence="10">
    <location>
        <begin position="159"/>
        <end position="178"/>
    </location>
</feature>
<evidence type="ECO:0000256" key="8">
    <source>
        <dbReference type="ARBA" id="ARBA00022989"/>
    </source>
</evidence>
<evidence type="ECO:0000313" key="12">
    <source>
        <dbReference type="WBParaSite" id="MBELARI_LOCUS8766"/>
    </source>
</evidence>
<dbReference type="AlphaFoldDB" id="A0AAF3FNK3"/>
<dbReference type="GO" id="GO:0012505">
    <property type="term" value="C:endomembrane system"/>
    <property type="evidence" value="ECO:0007669"/>
    <property type="project" value="UniProtKB-SubCell"/>
</dbReference>
<dbReference type="GO" id="GO:0016020">
    <property type="term" value="C:membrane"/>
    <property type="evidence" value="ECO:0007669"/>
    <property type="project" value="InterPro"/>
</dbReference>
<feature type="transmembrane region" description="Helical" evidence="10">
    <location>
        <begin position="40"/>
        <end position="60"/>
    </location>
</feature>
<evidence type="ECO:0000256" key="1">
    <source>
        <dbReference type="ARBA" id="ARBA00004127"/>
    </source>
</evidence>
<proteinExistence type="inferred from homology"/>
<evidence type="ECO:0000256" key="10">
    <source>
        <dbReference type="SAM" id="Phobius"/>
    </source>
</evidence>
<keyword evidence="5" id="KW-0762">Sugar transport</keyword>
<keyword evidence="11" id="KW-1185">Reference proteome</keyword>
<dbReference type="PANTHER" id="PTHR10791">
    <property type="entry name" value="RAG1-ACTIVATING PROTEIN 1"/>
    <property type="match status" value="1"/>
</dbReference>
<reference evidence="12" key="1">
    <citation type="submission" date="2024-02" db="UniProtKB">
        <authorList>
            <consortium name="WormBaseParasite"/>
        </authorList>
    </citation>
    <scope>IDENTIFICATION</scope>
</reference>
<comment type="subcellular location">
    <subcellularLocation>
        <location evidence="1">Endomembrane system</location>
        <topology evidence="1">Multi-pass membrane protein</topology>
    </subcellularLocation>
</comment>
<dbReference type="WBParaSite" id="MBELARI_LOCUS8766">
    <property type="protein sequence ID" value="MBELARI_LOCUS8766"/>
    <property type="gene ID" value="MBELARI_LOCUS8766"/>
</dbReference>
<keyword evidence="7" id="KW-0677">Repeat</keyword>
<evidence type="ECO:0000256" key="6">
    <source>
        <dbReference type="ARBA" id="ARBA00022692"/>
    </source>
</evidence>
<evidence type="ECO:0000256" key="2">
    <source>
        <dbReference type="ARBA" id="ARBA00007809"/>
    </source>
</evidence>
<evidence type="ECO:0000256" key="4">
    <source>
        <dbReference type="ARBA" id="ARBA00022448"/>
    </source>
</evidence>
<feature type="transmembrane region" description="Helical" evidence="10">
    <location>
        <begin position="132"/>
        <end position="153"/>
    </location>
</feature>
<dbReference type="Gene3D" id="1.20.1280.290">
    <property type="match status" value="2"/>
</dbReference>
<protein>
    <recommendedName>
        <fullName evidence="3">Sugar transporter SWEET1</fullName>
    </recommendedName>
</protein>
<evidence type="ECO:0000256" key="9">
    <source>
        <dbReference type="ARBA" id="ARBA00023136"/>
    </source>
</evidence>
<organism evidence="11 12">
    <name type="scientific">Mesorhabditis belari</name>
    <dbReference type="NCBI Taxonomy" id="2138241"/>
    <lineage>
        <taxon>Eukaryota</taxon>
        <taxon>Metazoa</taxon>
        <taxon>Ecdysozoa</taxon>
        <taxon>Nematoda</taxon>
        <taxon>Chromadorea</taxon>
        <taxon>Rhabditida</taxon>
        <taxon>Rhabditina</taxon>
        <taxon>Rhabditomorpha</taxon>
        <taxon>Rhabditoidea</taxon>
        <taxon>Rhabditidae</taxon>
        <taxon>Mesorhabditinae</taxon>
        <taxon>Mesorhabditis</taxon>
    </lineage>
</organism>
<feature type="transmembrane region" description="Helical" evidence="10">
    <location>
        <begin position="93"/>
        <end position="112"/>
    </location>
</feature>
<sequence length="202" mass="23291">MVSHFSTSSRSSLSSQQLHCSFCGIPICRQIWKRGDTKEIAAAPFLMGILGGTCWLWYGWLKGDNTVIGRHVDSSFLYFSYSIFYWFMTRNKFWITIKFLLILCLCGTIRRLQAYHFKEKNVVIRRGATSTLPLPLCIANFLVSTEWFLYGFLKMDFYLITPNGIGSILAFFTARSVSRFTTKTRAEKPDSATRHLVSEEWS</sequence>
<evidence type="ECO:0000256" key="5">
    <source>
        <dbReference type="ARBA" id="ARBA00022597"/>
    </source>
</evidence>
<evidence type="ECO:0000256" key="7">
    <source>
        <dbReference type="ARBA" id="ARBA00022737"/>
    </source>
</evidence>
<comment type="similarity">
    <text evidence="2">Belongs to the SWEET sugar transporter family.</text>
</comment>
<keyword evidence="9 10" id="KW-0472">Membrane</keyword>
<keyword evidence="8 10" id="KW-1133">Transmembrane helix</keyword>
<dbReference type="InterPro" id="IPR004316">
    <property type="entry name" value="SWEET_rpt"/>
</dbReference>
<evidence type="ECO:0000256" key="3">
    <source>
        <dbReference type="ARBA" id="ARBA00021741"/>
    </source>
</evidence>
<dbReference type="PANTHER" id="PTHR10791:SF246">
    <property type="entry name" value="SUGAR TRANSPORTER SWEET1"/>
    <property type="match status" value="1"/>
</dbReference>
<dbReference type="Pfam" id="PF03083">
    <property type="entry name" value="MtN3_slv"/>
    <property type="match status" value="2"/>
</dbReference>
<dbReference type="InterPro" id="IPR047664">
    <property type="entry name" value="SWEET"/>
</dbReference>
<keyword evidence="6 10" id="KW-0812">Transmembrane</keyword>
<dbReference type="GO" id="GO:0051119">
    <property type="term" value="F:sugar transmembrane transporter activity"/>
    <property type="evidence" value="ECO:0007669"/>
    <property type="project" value="InterPro"/>
</dbReference>
<evidence type="ECO:0000313" key="11">
    <source>
        <dbReference type="Proteomes" id="UP000887575"/>
    </source>
</evidence>
<accession>A0AAF3FNK3</accession>
<name>A0AAF3FNK3_9BILA</name>
<keyword evidence="4" id="KW-0813">Transport</keyword>
<dbReference type="Proteomes" id="UP000887575">
    <property type="component" value="Unassembled WGS sequence"/>
</dbReference>